<name>A0A1D1YBF4_9ARAE</name>
<reference evidence="4" key="1">
    <citation type="submission" date="2015-07" db="EMBL/GenBank/DDBJ databases">
        <title>Transcriptome Assembly of Anthurium amnicola.</title>
        <authorList>
            <person name="Suzuki J."/>
        </authorList>
    </citation>
    <scope>NUCLEOTIDE SEQUENCE</scope>
</reference>
<evidence type="ECO:0000256" key="1">
    <source>
        <dbReference type="ARBA" id="ARBA00022614"/>
    </source>
</evidence>
<dbReference type="InterPro" id="IPR050836">
    <property type="entry name" value="SDS22/Internalin_LRR"/>
</dbReference>
<accession>A0A1D1YBF4</accession>
<dbReference type="InterPro" id="IPR032675">
    <property type="entry name" value="LRR_dom_sf"/>
</dbReference>
<gene>
    <name evidence="4" type="primary">Ppp1r7_1</name>
    <name evidence="4" type="ORF">g.76354</name>
</gene>
<protein>
    <submittedName>
        <fullName evidence="4">Protein phosphatase 1 regulatory subunit 7</fullName>
    </submittedName>
</protein>
<evidence type="ECO:0000256" key="3">
    <source>
        <dbReference type="SAM" id="MobiDB-lite"/>
    </source>
</evidence>
<dbReference type="PANTHER" id="PTHR46652:SF7">
    <property type="entry name" value="LEUCINE-RICH REPEAT AND IQ DOMAIN-CONTAINING PROTEIN 1"/>
    <property type="match status" value="1"/>
</dbReference>
<organism evidence="4">
    <name type="scientific">Anthurium amnicola</name>
    <dbReference type="NCBI Taxonomy" id="1678845"/>
    <lineage>
        <taxon>Eukaryota</taxon>
        <taxon>Viridiplantae</taxon>
        <taxon>Streptophyta</taxon>
        <taxon>Embryophyta</taxon>
        <taxon>Tracheophyta</taxon>
        <taxon>Spermatophyta</taxon>
        <taxon>Magnoliopsida</taxon>
        <taxon>Liliopsida</taxon>
        <taxon>Araceae</taxon>
        <taxon>Pothoideae</taxon>
        <taxon>Potheae</taxon>
        <taxon>Anthurium</taxon>
    </lineage>
</organism>
<dbReference type="Gene3D" id="3.80.10.10">
    <property type="entry name" value="Ribonuclease Inhibitor"/>
    <property type="match status" value="3"/>
</dbReference>
<feature type="region of interest" description="Disordered" evidence="3">
    <location>
        <begin position="320"/>
        <end position="341"/>
    </location>
</feature>
<dbReference type="SMART" id="SM00365">
    <property type="entry name" value="LRR_SD22"/>
    <property type="match status" value="5"/>
</dbReference>
<feature type="compositionally biased region" description="Basic and acidic residues" evidence="3">
    <location>
        <begin position="323"/>
        <end position="335"/>
    </location>
</feature>
<dbReference type="PROSITE" id="PS51450">
    <property type="entry name" value="LRR"/>
    <property type="match status" value="5"/>
</dbReference>
<dbReference type="InterPro" id="IPR001611">
    <property type="entry name" value="Leu-rich_rpt"/>
</dbReference>
<proteinExistence type="predicted"/>
<dbReference type="PANTHER" id="PTHR46652">
    <property type="entry name" value="LEUCINE-RICH REPEAT AND IQ DOMAIN-CONTAINING PROTEIN 1-RELATED"/>
    <property type="match status" value="1"/>
</dbReference>
<feature type="region of interest" description="Disordered" evidence="3">
    <location>
        <begin position="1"/>
        <end position="44"/>
    </location>
</feature>
<sequence length="480" mass="52579">RVSTSPFPATVAQPNPPAAGAAPMARLSSEQVRRENNNGEPSSVTSLDLSLRALSDVSCLSDFQNLARLDVSCNRLTSLEGLSSCVNLKWLSVAQNKLRSLGGIEGLSKLTVLNASKNMLGSMDEVRSLTELRALILNDNGISSICKLGQLKYLNTLVLSRNPIYEIGSSLKNSNSVTKLSLSKCKIQMIGSTLIFALNLKELRLADNEITSLPTELARNTMLQNLDLGKNLLMRLSDLKVLSELHNLKNLNLQGNPVAENPKLIKKIRKLVPNLQIFNAKPIERWNESKKIPEKDVSAPVEGVRYREDAIGLESKLKKKKSKADDTLSGKKRSDSNVVASTDPVDVEPKIETKIKKPKVAENPVGKVVSMINEDKRSPFSANEAKVKAKEKKLAKANHNTEFDDKETSFMDFILSEEAHERPVGKPSSSQAAWGKKLLGGVVVDHTKSKKAKNSRRGLPALQFSQIPDFGIGGPSTWDD</sequence>
<keyword evidence="1" id="KW-0433">Leucine-rich repeat</keyword>
<dbReference type="InterPro" id="IPR003591">
    <property type="entry name" value="Leu-rich_rpt_typical-subtyp"/>
</dbReference>
<dbReference type="Pfam" id="PF13855">
    <property type="entry name" value="LRR_8"/>
    <property type="match status" value="1"/>
</dbReference>
<keyword evidence="2" id="KW-0677">Repeat</keyword>
<dbReference type="SMART" id="SM00369">
    <property type="entry name" value="LRR_TYP"/>
    <property type="match status" value="3"/>
</dbReference>
<dbReference type="AlphaFoldDB" id="A0A1D1YBF4"/>
<dbReference type="EMBL" id="GDJX01015973">
    <property type="protein sequence ID" value="JAT51963.1"/>
    <property type="molecule type" value="Transcribed_RNA"/>
</dbReference>
<feature type="non-terminal residue" evidence="4">
    <location>
        <position position="1"/>
    </location>
</feature>
<evidence type="ECO:0000256" key="2">
    <source>
        <dbReference type="ARBA" id="ARBA00022737"/>
    </source>
</evidence>
<feature type="region of interest" description="Disordered" evidence="3">
    <location>
        <begin position="445"/>
        <end position="480"/>
    </location>
</feature>
<dbReference type="SUPFAM" id="SSF52058">
    <property type="entry name" value="L domain-like"/>
    <property type="match status" value="1"/>
</dbReference>
<evidence type="ECO:0000313" key="4">
    <source>
        <dbReference type="EMBL" id="JAT51963.1"/>
    </source>
</evidence>